<dbReference type="AlphaFoldDB" id="A0A8H5ZTV0"/>
<dbReference type="EMBL" id="SPNV01000520">
    <property type="protein sequence ID" value="KAF5855055.1"/>
    <property type="molecule type" value="Genomic_DNA"/>
</dbReference>
<comment type="caution">
    <text evidence="1">The sequence shown here is derived from an EMBL/GenBank/DDBJ whole genome shotgun (WGS) entry which is preliminary data.</text>
</comment>
<dbReference type="Proteomes" id="UP000541154">
    <property type="component" value="Unassembled WGS sequence"/>
</dbReference>
<dbReference type="PANTHER" id="PTHR34071">
    <property type="entry name" value="5-NITROIMIDAZOLE ANTIBIOTICS RESISTANCE PROTEIN, NIMA-FAMILY-RELATED PROTEIN-RELATED"/>
    <property type="match status" value="1"/>
</dbReference>
<dbReference type="SUPFAM" id="SSF50475">
    <property type="entry name" value="FMN-binding split barrel"/>
    <property type="match status" value="1"/>
</dbReference>
<evidence type="ECO:0000313" key="1">
    <source>
        <dbReference type="EMBL" id="KAF5855055.1"/>
    </source>
</evidence>
<accession>A0A8H5ZTV0</accession>
<evidence type="ECO:0000313" key="2">
    <source>
        <dbReference type="Proteomes" id="UP000541154"/>
    </source>
</evidence>
<organism evidence="1 2">
    <name type="scientific">Petromyces alliaceus</name>
    <name type="common">Aspergillus alliaceus</name>
    <dbReference type="NCBI Taxonomy" id="209559"/>
    <lineage>
        <taxon>Eukaryota</taxon>
        <taxon>Fungi</taxon>
        <taxon>Dikarya</taxon>
        <taxon>Ascomycota</taxon>
        <taxon>Pezizomycotina</taxon>
        <taxon>Eurotiomycetes</taxon>
        <taxon>Eurotiomycetidae</taxon>
        <taxon>Eurotiales</taxon>
        <taxon>Aspergillaceae</taxon>
        <taxon>Aspergillus</taxon>
        <taxon>Aspergillus subgen. Circumdati</taxon>
    </lineage>
</organism>
<reference evidence="1 2" key="1">
    <citation type="submission" date="2019-04" db="EMBL/GenBank/DDBJ databases">
        <title>Aspergillus burnettii sp. nov., novel species from soil in southeast Queensland.</title>
        <authorList>
            <person name="Gilchrist C.L.M."/>
            <person name="Pitt J.I."/>
            <person name="Lange L."/>
            <person name="Lacey H.J."/>
            <person name="Vuong D."/>
            <person name="Midgley D.J."/>
            <person name="Greenfield P."/>
            <person name="Bradbury M."/>
            <person name="Lacey E."/>
            <person name="Busk P.K."/>
            <person name="Pilgaard B."/>
            <person name="Chooi Y.H."/>
            <person name="Piggott A.M."/>
        </authorList>
    </citation>
    <scope>NUCLEOTIDE SEQUENCE [LARGE SCALE GENOMIC DNA]</scope>
    <source>
        <strain evidence="1 2">FRR 5400</strain>
    </source>
</reference>
<sequence length="286" mass="33074">MEDATNSNLNDDDRPCKKIFSYFPLLADKYDPDVAAELINASHVLQFTFRQPGEIYPYVIYLPGRKAEPRCPPRPLDPIAQPPDNVLYAKGWLPCWLVDLIRESKDFPVTVSTAKVESIYCGRATFSHGLTWRSTVINGTARVLTCDINRDDDYTITEDDIKKNDKLWGLHKIINGFIPGEWENTRPPIKKEVDMVLVLEVTIKQEASHVRVRHGFNRWEVGWESSTPDKYWQGTVPVWETYGDPFHGNTTQDYPPRMKRWFEQLSRRNKAYAIAQAGRDSFPYSF</sequence>
<dbReference type="PANTHER" id="PTHR34071:SF2">
    <property type="entry name" value="FLAVIN-NUCLEOTIDE-BINDING PROTEIN"/>
    <property type="match status" value="1"/>
</dbReference>
<keyword evidence="2" id="KW-1185">Reference proteome</keyword>
<proteinExistence type="predicted"/>
<protein>
    <submittedName>
        <fullName evidence="1">Uncharacterized protein</fullName>
    </submittedName>
</protein>
<gene>
    <name evidence="1" type="ORF">ETB97_010192</name>
</gene>
<name>A0A8H5ZTV0_PETAA</name>
<dbReference type="Gene3D" id="2.30.110.10">
    <property type="entry name" value="Electron Transport, Fmn-binding Protein, Chain A"/>
    <property type="match status" value="1"/>
</dbReference>
<dbReference type="InterPro" id="IPR012349">
    <property type="entry name" value="Split_barrel_FMN-bd"/>
</dbReference>